<proteinExistence type="predicted"/>
<comment type="caution">
    <text evidence="2">The sequence shown here is derived from an EMBL/GenBank/DDBJ whole genome shotgun (WGS) entry which is preliminary data.</text>
</comment>
<evidence type="ECO:0000313" key="2">
    <source>
        <dbReference type="EMBL" id="TWU28751.1"/>
    </source>
</evidence>
<dbReference type="AlphaFoldDB" id="A0A5C6CZ68"/>
<sequence>MVILDESREVLDTRTEVSWVRVVWARLLIGWVVLICAEVFSGASLKMGLWHPWTLIVTYWLYFAHFFLFTNLAVSTSRTSLASLYLWGVLFGLYESWITKVVWYRSSR</sequence>
<evidence type="ECO:0000256" key="1">
    <source>
        <dbReference type="SAM" id="Phobius"/>
    </source>
</evidence>
<feature type="transmembrane region" description="Helical" evidence="1">
    <location>
        <begin position="84"/>
        <end position="103"/>
    </location>
</feature>
<keyword evidence="1" id="KW-0812">Transmembrane</keyword>
<feature type="transmembrane region" description="Helical" evidence="1">
    <location>
        <begin position="23"/>
        <end position="41"/>
    </location>
</feature>
<accession>A0A5C6CZ68</accession>
<keyword evidence="3" id="KW-1185">Reference proteome</keyword>
<keyword evidence="1" id="KW-1133">Transmembrane helix</keyword>
<dbReference type="EMBL" id="SJPV01000030">
    <property type="protein sequence ID" value="TWU28751.1"/>
    <property type="molecule type" value="Genomic_DNA"/>
</dbReference>
<protein>
    <submittedName>
        <fullName evidence="2">Uncharacterized protein</fullName>
    </submittedName>
</protein>
<feature type="transmembrane region" description="Helical" evidence="1">
    <location>
        <begin position="53"/>
        <end position="72"/>
    </location>
</feature>
<dbReference type="RefSeq" id="WP_146531561.1">
    <property type="nucleotide sequence ID" value="NZ_SJPV01000030.1"/>
</dbReference>
<reference evidence="2 3" key="1">
    <citation type="submission" date="2019-02" db="EMBL/GenBank/DDBJ databases">
        <title>Deep-cultivation of Planctomycetes and their phenomic and genomic characterization uncovers novel biology.</title>
        <authorList>
            <person name="Wiegand S."/>
            <person name="Jogler M."/>
            <person name="Boedeker C."/>
            <person name="Pinto D."/>
            <person name="Vollmers J."/>
            <person name="Rivas-Marin E."/>
            <person name="Kohn T."/>
            <person name="Peeters S.H."/>
            <person name="Heuer A."/>
            <person name="Rast P."/>
            <person name="Oberbeckmann S."/>
            <person name="Bunk B."/>
            <person name="Jeske O."/>
            <person name="Meyerdierks A."/>
            <person name="Storesund J.E."/>
            <person name="Kallscheuer N."/>
            <person name="Luecker S."/>
            <person name="Lage O.M."/>
            <person name="Pohl T."/>
            <person name="Merkel B.J."/>
            <person name="Hornburger P."/>
            <person name="Mueller R.-W."/>
            <person name="Bruemmer F."/>
            <person name="Labrenz M."/>
            <person name="Spormann A.M."/>
            <person name="Op Den Camp H."/>
            <person name="Overmann J."/>
            <person name="Amann R."/>
            <person name="Jetten M.S.M."/>
            <person name="Mascher T."/>
            <person name="Medema M.H."/>
            <person name="Devos D.P."/>
            <person name="Kaster A.-K."/>
            <person name="Ovreas L."/>
            <person name="Rohde M."/>
            <person name="Galperin M.Y."/>
            <person name="Jogler C."/>
        </authorList>
    </citation>
    <scope>NUCLEOTIDE SEQUENCE [LARGE SCALE GENOMIC DNA]</scope>
    <source>
        <strain evidence="2 3">Poly41</strain>
    </source>
</reference>
<name>A0A5C6CZ68_9BACT</name>
<gene>
    <name evidence="2" type="ORF">Poly41_69130</name>
</gene>
<organism evidence="2 3">
    <name type="scientific">Novipirellula artificiosorum</name>
    <dbReference type="NCBI Taxonomy" id="2528016"/>
    <lineage>
        <taxon>Bacteria</taxon>
        <taxon>Pseudomonadati</taxon>
        <taxon>Planctomycetota</taxon>
        <taxon>Planctomycetia</taxon>
        <taxon>Pirellulales</taxon>
        <taxon>Pirellulaceae</taxon>
        <taxon>Novipirellula</taxon>
    </lineage>
</organism>
<dbReference type="Proteomes" id="UP000319143">
    <property type="component" value="Unassembled WGS sequence"/>
</dbReference>
<keyword evidence="1" id="KW-0472">Membrane</keyword>
<evidence type="ECO:0000313" key="3">
    <source>
        <dbReference type="Proteomes" id="UP000319143"/>
    </source>
</evidence>